<organism evidence="6 7">
    <name type="scientific">Geothrix rubra</name>
    <dbReference type="NCBI Taxonomy" id="2927977"/>
    <lineage>
        <taxon>Bacteria</taxon>
        <taxon>Pseudomonadati</taxon>
        <taxon>Acidobacteriota</taxon>
        <taxon>Holophagae</taxon>
        <taxon>Holophagales</taxon>
        <taxon>Holophagaceae</taxon>
        <taxon>Geothrix</taxon>
    </lineage>
</organism>
<evidence type="ECO:0000256" key="1">
    <source>
        <dbReference type="ARBA" id="ARBA00005709"/>
    </source>
</evidence>
<dbReference type="SUPFAM" id="SSF64518">
    <property type="entry name" value="Phase 1 flagellin"/>
    <property type="match status" value="1"/>
</dbReference>
<dbReference type="EMBL" id="BSDD01000002">
    <property type="protein sequence ID" value="GLH69798.1"/>
    <property type="molecule type" value="Genomic_DNA"/>
</dbReference>
<evidence type="ECO:0000256" key="3">
    <source>
        <dbReference type="RuleBase" id="RU362073"/>
    </source>
</evidence>
<keyword evidence="2 3" id="KW-0975">Bacterial flagellum</keyword>
<dbReference type="Proteomes" id="UP001165089">
    <property type="component" value="Unassembled WGS sequence"/>
</dbReference>
<dbReference type="InterPro" id="IPR046358">
    <property type="entry name" value="Flagellin_C"/>
</dbReference>
<dbReference type="Gene3D" id="1.20.1330.10">
    <property type="entry name" value="f41 fragment of flagellin, N-terminal domain"/>
    <property type="match status" value="1"/>
</dbReference>
<evidence type="ECO:0000313" key="7">
    <source>
        <dbReference type="Proteomes" id="UP001165089"/>
    </source>
</evidence>
<dbReference type="InterPro" id="IPR001029">
    <property type="entry name" value="Flagellin_N"/>
</dbReference>
<evidence type="ECO:0000313" key="6">
    <source>
        <dbReference type="EMBL" id="GLH69798.1"/>
    </source>
</evidence>
<dbReference type="Pfam" id="PF00700">
    <property type="entry name" value="Flagellin_C"/>
    <property type="match status" value="1"/>
</dbReference>
<dbReference type="PANTHER" id="PTHR42792">
    <property type="entry name" value="FLAGELLIN"/>
    <property type="match status" value="1"/>
</dbReference>
<feature type="domain" description="Flagellin N-terminal" evidence="4">
    <location>
        <begin position="5"/>
        <end position="141"/>
    </location>
</feature>
<keyword evidence="3" id="KW-0964">Secreted</keyword>
<keyword evidence="6" id="KW-0966">Cell projection</keyword>
<evidence type="ECO:0000259" key="5">
    <source>
        <dbReference type="Pfam" id="PF00700"/>
    </source>
</evidence>
<proteinExistence type="inferred from homology"/>
<comment type="caution">
    <text evidence="6">The sequence shown here is derived from an EMBL/GenBank/DDBJ whole genome shotgun (WGS) entry which is preliminary data.</text>
</comment>
<reference evidence="6 7" key="1">
    <citation type="journal article" date="2023" name="Antonie Van Leeuwenhoek">
        <title>Mesoterricola silvestris gen. nov., sp. nov., Mesoterricola sediminis sp. nov., Geothrix oryzae sp. nov., Geothrix edaphica sp. nov., Geothrix rubra sp. nov., and Geothrix limicola sp. nov., six novel members of Acidobacteriota isolated from soils.</title>
        <authorList>
            <person name="Itoh H."/>
            <person name="Sugisawa Y."/>
            <person name="Mise K."/>
            <person name="Xu Z."/>
            <person name="Kuniyasu M."/>
            <person name="Ushijima N."/>
            <person name="Kawano K."/>
            <person name="Kobayashi E."/>
            <person name="Shiratori Y."/>
            <person name="Masuda Y."/>
            <person name="Senoo K."/>
        </authorList>
    </citation>
    <scope>NUCLEOTIDE SEQUENCE [LARGE SCALE GENOMIC DNA]</scope>
    <source>
        <strain evidence="6 7">Red803</strain>
    </source>
</reference>
<accession>A0ABQ5Q589</accession>
<dbReference type="Pfam" id="PF00669">
    <property type="entry name" value="Flagellin_N"/>
    <property type="match status" value="1"/>
</dbReference>
<comment type="function">
    <text evidence="3">Flagellin is the subunit protein which polymerizes to form the filaments of bacterial flagella.</text>
</comment>
<dbReference type="PANTHER" id="PTHR42792:SF2">
    <property type="entry name" value="FLAGELLIN"/>
    <property type="match status" value="1"/>
</dbReference>
<keyword evidence="6" id="KW-0969">Cilium</keyword>
<dbReference type="InterPro" id="IPR001492">
    <property type="entry name" value="Flagellin"/>
</dbReference>
<evidence type="ECO:0000256" key="2">
    <source>
        <dbReference type="ARBA" id="ARBA00023143"/>
    </source>
</evidence>
<dbReference type="PRINTS" id="PR00207">
    <property type="entry name" value="FLAGELLIN"/>
</dbReference>
<sequence length="261" mass="26905">MSLSILNNITGLNASRQLGLTQMGLNQTIERLTSGKRINKASDDAAGLGISNQLNTEVKVADQAQRNANDGVSLLQVADGALDTITNLLQRQAELTQQASTGTLDANGKANINAEYSKNNATIADILNSTTFNGTSVFSNTAKISVGSFAAVDLTTSLAKTSITSGTDASVAGQLSAVKADLQTVSTQRATLGASEATLNSYSAVLGIQSQNLQAASSQITDANIANEVVNLSKFQILNQSGISALGKSNQSAQSVLALLQ</sequence>
<keyword evidence="6" id="KW-0282">Flagellum</keyword>
<dbReference type="InterPro" id="IPR042187">
    <property type="entry name" value="Flagellin_C_sub2"/>
</dbReference>
<comment type="subcellular location">
    <subcellularLocation>
        <location evidence="3">Secreted</location>
    </subcellularLocation>
    <subcellularLocation>
        <location evidence="3">Bacterial flagellum</location>
    </subcellularLocation>
</comment>
<comment type="similarity">
    <text evidence="1 3">Belongs to the bacterial flagellin family.</text>
</comment>
<protein>
    <recommendedName>
        <fullName evidence="3">Flagellin</fullName>
    </recommendedName>
</protein>
<feature type="domain" description="Flagellin C-terminal" evidence="5">
    <location>
        <begin position="176"/>
        <end position="260"/>
    </location>
</feature>
<dbReference type="Gene3D" id="6.10.10.10">
    <property type="entry name" value="Flagellar export chaperone, C-terminal domain"/>
    <property type="match status" value="1"/>
</dbReference>
<gene>
    <name evidence="6" type="primary">fliC</name>
    <name evidence="6" type="ORF">GETHPA_13310</name>
</gene>
<keyword evidence="7" id="KW-1185">Reference proteome</keyword>
<name>A0ABQ5Q589_9BACT</name>
<evidence type="ECO:0000259" key="4">
    <source>
        <dbReference type="Pfam" id="PF00669"/>
    </source>
</evidence>
<dbReference type="RefSeq" id="WP_285723852.1">
    <property type="nucleotide sequence ID" value="NZ_BSDD01000002.1"/>
</dbReference>